<accession>A0ABP3T3K1</accession>
<organism evidence="1 2">
    <name type="scientific">Streptomyces thermocarboxydovorans</name>
    <dbReference type="NCBI Taxonomy" id="59298"/>
    <lineage>
        <taxon>Bacteria</taxon>
        <taxon>Bacillati</taxon>
        <taxon>Actinomycetota</taxon>
        <taxon>Actinomycetes</taxon>
        <taxon>Kitasatosporales</taxon>
        <taxon>Streptomycetaceae</taxon>
        <taxon>Streptomyces</taxon>
    </lineage>
</organism>
<evidence type="ECO:0000313" key="1">
    <source>
        <dbReference type="EMBL" id="GAA0671511.1"/>
    </source>
</evidence>
<comment type="caution">
    <text evidence="1">The sequence shown here is derived from an EMBL/GenBank/DDBJ whole genome shotgun (WGS) entry which is preliminary data.</text>
</comment>
<name>A0ABP3T3K1_9ACTN</name>
<sequence length="78" mass="8260">MATISMDLQDFNSLMALGTARRRAVFLDLYNTGRTKLSASTASGPDSVILTPTSYDADTDTVENTVVTRVKSAISSAA</sequence>
<proteinExistence type="predicted"/>
<reference evidence="2" key="1">
    <citation type="journal article" date="2019" name="Int. J. Syst. Evol. Microbiol.">
        <title>The Global Catalogue of Microorganisms (GCM) 10K type strain sequencing project: providing services to taxonomists for standard genome sequencing and annotation.</title>
        <authorList>
            <consortium name="The Broad Institute Genomics Platform"/>
            <consortium name="The Broad Institute Genome Sequencing Center for Infectious Disease"/>
            <person name="Wu L."/>
            <person name="Ma J."/>
        </authorList>
    </citation>
    <scope>NUCLEOTIDE SEQUENCE [LARGE SCALE GENOMIC DNA]</scope>
    <source>
        <strain evidence="2">JCM 10367</strain>
    </source>
</reference>
<keyword evidence="2" id="KW-1185">Reference proteome</keyword>
<dbReference type="RefSeq" id="WP_344007593.1">
    <property type="nucleotide sequence ID" value="NZ_BAAAGU010000103.1"/>
</dbReference>
<dbReference type="Proteomes" id="UP001500724">
    <property type="component" value="Unassembled WGS sequence"/>
</dbReference>
<evidence type="ECO:0000313" key="2">
    <source>
        <dbReference type="Proteomes" id="UP001500724"/>
    </source>
</evidence>
<dbReference type="EMBL" id="BAAAGU010000103">
    <property type="protein sequence ID" value="GAA0671511.1"/>
    <property type="molecule type" value="Genomic_DNA"/>
</dbReference>
<protein>
    <submittedName>
        <fullName evidence="1">Uncharacterized protein</fullName>
    </submittedName>
</protein>
<gene>
    <name evidence="1" type="ORF">GCM10009535_59030</name>
</gene>